<keyword evidence="3" id="KW-1185">Reference proteome</keyword>
<dbReference type="STRING" id="103827.A0A0N5DAU9"/>
<gene>
    <name evidence="2" type="ORF">TCLT_LOCUS10297</name>
</gene>
<keyword evidence="1" id="KW-1133">Transmembrane helix</keyword>
<evidence type="ECO:0000313" key="4">
    <source>
        <dbReference type="WBParaSite" id="TCLT_0001030801-mRNA-1"/>
    </source>
</evidence>
<dbReference type="OrthoDB" id="5863106at2759"/>
<dbReference type="WBParaSite" id="TCLT_0001030801-mRNA-1">
    <property type="protein sequence ID" value="TCLT_0001030801-mRNA-1"/>
    <property type="gene ID" value="TCLT_0001030801"/>
</dbReference>
<reference evidence="2 3" key="2">
    <citation type="submission" date="2018-11" db="EMBL/GenBank/DDBJ databases">
        <authorList>
            <consortium name="Pathogen Informatics"/>
        </authorList>
    </citation>
    <scope>NUCLEOTIDE SEQUENCE [LARGE SCALE GENOMIC DNA]</scope>
</reference>
<name>A0A0N5DAU9_THECL</name>
<evidence type="ECO:0000256" key="1">
    <source>
        <dbReference type="SAM" id="Phobius"/>
    </source>
</evidence>
<evidence type="ECO:0000313" key="3">
    <source>
        <dbReference type="Proteomes" id="UP000276776"/>
    </source>
</evidence>
<dbReference type="AlphaFoldDB" id="A0A0N5DAU9"/>
<evidence type="ECO:0000313" key="2">
    <source>
        <dbReference type="EMBL" id="VDN07981.1"/>
    </source>
</evidence>
<feature type="transmembrane region" description="Helical" evidence="1">
    <location>
        <begin position="211"/>
        <end position="235"/>
    </location>
</feature>
<organism evidence="4">
    <name type="scientific">Thelazia callipaeda</name>
    <name type="common">Oriental eyeworm</name>
    <name type="synonym">Parasitic nematode</name>
    <dbReference type="NCBI Taxonomy" id="103827"/>
    <lineage>
        <taxon>Eukaryota</taxon>
        <taxon>Metazoa</taxon>
        <taxon>Ecdysozoa</taxon>
        <taxon>Nematoda</taxon>
        <taxon>Chromadorea</taxon>
        <taxon>Rhabditida</taxon>
        <taxon>Spirurina</taxon>
        <taxon>Spiruromorpha</taxon>
        <taxon>Thelazioidea</taxon>
        <taxon>Thelaziidae</taxon>
        <taxon>Thelazia</taxon>
    </lineage>
</organism>
<sequence length="453" mass="51537">MHAGKEKRPCNTVTTYGGIENIKKNIIKSNIKEVILACSAASCSKTQYCNTYGLINNNRNNNYNNSKQYFNKNTIRNCSTQSAVRNNYQSKLLLIGSHHSTNDDSKSIKFKKPLDNCLILKKYRRQALLSTHYYHKKSLIKARKKDLFKSYCKKQKIVYKSYRNLRRTSSSHLCNTASSLSSSSSSSSLSSVPSNNCYLQKRHILHANFKLFIYWHAISLLACFVATGICVRAAVSESSFNLHNMNSVKEDISNLAQHLTSTTNPSTVVNTVGTTFIHENPFLKYSRSTLVRLGLSSDTICYIWSSLTPFDLCKLSPWQRYQFLLKISIFKRDCSEDNNIKAAQLFRLNVKYVNNEADLQMLAKFLHEDNEGQACILAPSGAQQCLSCFQKVDRGIKQVDKAYEKFNLTLHRFDCLLAVDTASATRPFSPNGSCSDCKVHNFYFQSFTKKYSF</sequence>
<reference evidence="4" key="1">
    <citation type="submission" date="2017-02" db="UniProtKB">
        <authorList>
            <consortium name="WormBaseParasite"/>
        </authorList>
    </citation>
    <scope>IDENTIFICATION</scope>
</reference>
<dbReference type="EMBL" id="UYYF01005045">
    <property type="protein sequence ID" value="VDN07981.1"/>
    <property type="molecule type" value="Genomic_DNA"/>
</dbReference>
<protein>
    <submittedName>
        <fullName evidence="4">USP domain-containing protein</fullName>
    </submittedName>
</protein>
<keyword evidence="1" id="KW-0472">Membrane</keyword>
<proteinExistence type="predicted"/>
<accession>A0A0N5DAU9</accession>
<dbReference type="Proteomes" id="UP000276776">
    <property type="component" value="Unassembled WGS sequence"/>
</dbReference>
<keyword evidence="1" id="KW-0812">Transmembrane</keyword>